<evidence type="ECO:0000313" key="11">
    <source>
        <dbReference type="EMBL" id="KFZ28284.1"/>
    </source>
</evidence>
<evidence type="ECO:0000256" key="9">
    <source>
        <dbReference type="SAM" id="SignalP"/>
    </source>
</evidence>
<organism evidence="11 12">
    <name type="scientific">Pseudidiomarina atlantica</name>
    <dbReference type="NCBI Taxonomy" id="1517416"/>
    <lineage>
        <taxon>Bacteria</taxon>
        <taxon>Pseudomonadati</taxon>
        <taxon>Pseudomonadota</taxon>
        <taxon>Gammaproteobacteria</taxon>
        <taxon>Alteromonadales</taxon>
        <taxon>Idiomarinaceae</taxon>
        <taxon>Pseudidiomarina</taxon>
    </lineage>
</organism>
<evidence type="ECO:0000256" key="2">
    <source>
        <dbReference type="ARBA" id="ARBA00022448"/>
    </source>
</evidence>
<protein>
    <recommendedName>
        <fullName evidence="1">Cytochrome c-551</fullName>
    </recommendedName>
    <alternativeName>
        <fullName evidence="7">Cytochrome c551</fullName>
    </alternativeName>
</protein>
<dbReference type="STRING" id="1517416.IDAT_09770"/>
<keyword evidence="3 8" id="KW-0349">Heme</keyword>
<dbReference type="Gene3D" id="1.10.760.10">
    <property type="entry name" value="Cytochrome c-like domain"/>
    <property type="match status" value="1"/>
</dbReference>
<dbReference type="eggNOG" id="COG4654">
    <property type="taxonomic scope" value="Bacteria"/>
</dbReference>
<dbReference type="Proteomes" id="UP000053718">
    <property type="component" value="Unassembled WGS sequence"/>
</dbReference>
<dbReference type="InterPro" id="IPR009056">
    <property type="entry name" value="Cyt_c-like_dom"/>
</dbReference>
<gene>
    <name evidence="11" type="ORF">IDAT_09770</name>
</gene>
<evidence type="ECO:0000256" key="5">
    <source>
        <dbReference type="ARBA" id="ARBA00022982"/>
    </source>
</evidence>
<evidence type="ECO:0000313" key="12">
    <source>
        <dbReference type="Proteomes" id="UP000053718"/>
    </source>
</evidence>
<dbReference type="EMBL" id="JPIN01000009">
    <property type="protein sequence ID" value="KFZ28284.1"/>
    <property type="molecule type" value="Genomic_DNA"/>
</dbReference>
<dbReference type="InterPro" id="IPR036909">
    <property type="entry name" value="Cyt_c-like_dom_sf"/>
</dbReference>
<feature type="binding site" description="covalent" evidence="8">
    <location>
        <position position="36"/>
    </location>
    <ligand>
        <name>heme c</name>
        <dbReference type="ChEBI" id="CHEBI:61717"/>
    </ligand>
</feature>
<keyword evidence="12" id="KW-1185">Reference proteome</keyword>
<feature type="binding site" description="covalent" evidence="8">
    <location>
        <position position="85"/>
    </location>
    <ligand>
        <name>heme c</name>
        <dbReference type="ChEBI" id="CHEBI:61717"/>
    </ligand>
</feature>
<dbReference type="PRINTS" id="PR00606">
    <property type="entry name" value="CYTCHROMECID"/>
</dbReference>
<dbReference type="Pfam" id="PF00034">
    <property type="entry name" value="Cytochrom_C"/>
    <property type="match status" value="1"/>
</dbReference>
<name>A0A094IR22_9GAMM</name>
<keyword evidence="4 8" id="KW-0479">Metal-binding</keyword>
<dbReference type="GO" id="GO:0020037">
    <property type="term" value="F:heme binding"/>
    <property type="evidence" value="ECO:0007669"/>
    <property type="project" value="InterPro"/>
</dbReference>
<evidence type="ECO:0000256" key="7">
    <source>
        <dbReference type="ARBA" id="ARBA00031244"/>
    </source>
</evidence>
<feature type="chain" id="PRO_5001900257" description="Cytochrome c-551" evidence="9">
    <location>
        <begin position="24"/>
        <end position="107"/>
    </location>
</feature>
<evidence type="ECO:0000259" key="10">
    <source>
        <dbReference type="PROSITE" id="PS51007"/>
    </source>
</evidence>
<dbReference type="RefSeq" id="WP_034733239.1">
    <property type="nucleotide sequence ID" value="NZ_JPIN01000009.1"/>
</dbReference>
<evidence type="ECO:0000256" key="6">
    <source>
        <dbReference type="ARBA" id="ARBA00023004"/>
    </source>
</evidence>
<keyword evidence="2" id="KW-0813">Transport</keyword>
<dbReference type="OrthoDB" id="9814063at2"/>
<dbReference type="SUPFAM" id="SSF46626">
    <property type="entry name" value="Cytochrome c"/>
    <property type="match status" value="1"/>
</dbReference>
<proteinExistence type="predicted"/>
<evidence type="ECO:0000256" key="3">
    <source>
        <dbReference type="ARBA" id="ARBA00022617"/>
    </source>
</evidence>
<comment type="PTM">
    <text evidence="8">Binds 1 heme c group covalently per subunit.</text>
</comment>
<keyword evidence="6 8" id="KW-0408">Iron</keyword>
<dbReference type="InterPro" id="IPR002324">
    <property type="entry name" value="Cyt_c_ID"/>
</dbReference>
<dbReference type="PROSITE" id="PS51007">
    <property type="entry name" value="CYTC"/>
    <property type="match status" value="1"/>
</dbReference>
<dbReference type="GO" id="GO:0005506">
    <property type="term" value="F:iron ion binding"/>
    <property type="evidence" value="ECO:0007669"/>
    <property type="project" value="InterPro"/>
</dbReference>
<keyword evidence="5" id="KW-0249">Electron transport</keyword>
<feature type="binding site" description="covalent" evidence="8">
    <location>
        <position position="40"/>
    </location>
    <ligand>
        <name>heme c</name>
        <dbReference type="ChEBI" id="CHEBI:61717"/>
    </ligand>
</feature>
<dbReference type="GO" id="GO:0009055">
    <property type="term" value="F:electron transfer activity"/>
    <property type="evidence" value="ECO:0007669"/>
    <property type="project" value="InterPro"/>
</dbReference>
<dbReference type="AlphaFoldDB" id="A0A094IR22"/>
<keyword evidence="9" id="KW-0732">Signal</keyword>
<evidence type="ECO:0000256" key="4">
    <source>
        <dbReference type="ARBA" id="ARBA00022723"/>
    </source>
</evidence>
<accession>A0A094IR22</accession>
<evidence type="ECO:0000256" key="8">
    <source>
        <dbReference type="PIRSR" id="PIRSR602324-1"/>
    </source>
</evidence>
<reference evidence="11 12" key="1">
    <citation type="submission" date="2014-06" db="EMBL/GenBank/DDBJ databases">
        <title>Draft genome sequence of Idiomarina sp. MCCC 1A10513.</title>
        <authorList>
            <person name="Du J."/>
            <person name="Lai Q."/>
            <person name="Shao Z."/>
        </authorList>
    </citation>
    <scope>NUCLEOTIDE SEQUENCE [LARGE SCALE GENOMIC DNA]</scope>
    <source>
        <strain evidence="11 12">MCCC 1A10513</strain>
    </source>
</reference>
<sequence length="107" mass="11333">MLQKVVGGSIVLVGLLFAGNVQANEEAEKLAQQNACTACHGIDNKIVGPAYKDVAAKYADDADALAKVKDSIKNGGKGKWGEIPMPAQPQLSDEQITLLAEWILSLK</sequence>
<feature type="domain" description="Cytochrome c" evidence="10">
    <location>
        <begin position="3"/>
        <end position="107"/>
    </location>
</feature>
<evidence type="ECO:0000256" key="1">
    <source>
        <dbReference type="ARBA" id="ARBA00021020"/>
    </source>
</evidence>
<comment type="caution">
    <text evidence="11">The sequence shown here is derived from an EMBL/GenBank/DDBJ whole genome shotgun (WGS) entry which is preliminary data.</text>
</comment>
<feature type="signal peptide" evidence="9">
    <location>
        <begin position="1"/>
        <end position="23"/>
    </location>
</feature>